<protein>
    <submittedName>
        <fullName evidence="9">ABC transporter ATP-binding protein</fullName>
    </submittedName>
</protein>
<proteinExistence type="inferred from homology"/>
<dbReference type="Gene3D" id="3.40.50.300">
    <property type="entry name" value="P-loop containing nucleotide triphosphate hydrolases"/>
    <property type="match status" value="1"/>
</dbReference>
<gene>
    <name evidence="9" type="ORF">JCR33_13945</name>
</gene>
<evidence type="ECO:0000256" key="6">
    <source>
        <dbReference type="ARBA" id="ARBA00022840"/>
    </source>
</evidence>
<evidence type="ECO:0000256" key="1">
    <source>
        <dbReference type="ARBA" id="ARBA00004417"/>
    </source>
</evidence>
<evidence type="ECO:0000259" key="8">
    <source>
        <dbReference type="PROSITE" id="PS50893"/>
    </source>
</evidence>
<dbReference type="GO" id="GO:0015833">
    <property type="term" value="P:peptide transport"/>
    <property type="evidence" value="ECO:0007669"/>
    <property type="project" value="InterPro"/>
</dbReference>
<keyword evidence="4" id="KW-1003">Cell membrane</keyword>
<dbReference type="GO" id="GO:0005524">
    <property type="term" value="F:ATP binding"/>
    <property type="evidence" value="ECO:0007669"/>
    <property type="project" value="UniProtKB-KW"/>
</dbReference>
<evidence type="ECO:0000256" key="3">
    <source>
        <dbReference type="ARBA" id="ARBA00022448"/>
    </source>
</evidence>
<dbReference type="PROSITE" id="PS00211">
    <property type="entry name" value="ABC_TRANSPORTER_1"/>
    <property type="match status" value="1"/>
</dbReference>
<feature type="domain" description="ABC transporter" evidence="8">
    <location>
        <begin position="23"/>
        <end position="278"/>
    </location>
</feature>
<dbReference type="PANTHER" id="PTHR43297">
    <property type="entry name" value="OLIGOPEPTIDE TRANSPORT ATP-BINDING PROTEIN APPD"/>
    <property type="match status" value="1"/>
</dbReference>
<evidence type="ECO:0000256" key="2">
    <source>
        <dbReference type="ARBA" id="ARBA00005417"/>
    </source>
</evidence>
<sequence>MTTTIDPHDAVLEPATDDSGFILDVRELCVAIRGKRVVDGVSLAVRPHEILALVGESGCGKSVTSLAVMNLLATGAEVAGGSVTFRGRSVYEFPPSGPEALNGNRIAMIFQDPMGSLNPLMQVGPQIAEALLVHRSAAGRGRGRRELKRWARQRALEIMDQVGIPDPARRYRQYPFELSGGMCQRIVIAMAIICHPDLLLADEPTTALDVTIQAQILDLLKRLREEVGSAIVLVTHDMGVVAETADRVAVMYAGRVVETGLVTEVFLSPRHPYTRLLLETMRALENGTPKGRLSTISGAVPDARHWGEGCRFASRCPKVMERCHKERPPETGDDRSSGHRWACWLNDGRGEMGDIGRGA</sequence>
<dbReference type="Pfam" id="PF00005">
    <property type="entry name" value="ABC_tran"/>
    <property type="match status" value="1"/>
</dbReference>
<evidence type="ECO:0000313" key="10">
    <source>
        <dbReference type="Proteomes" id="UP000609531"/>
    </source>
</evidence>
<comment type="similarity">
    <text evidence="2">Belongs to the ABC transporter superfamily.</text>
</comment>
<evidence type="ECO:0000313" key="9">
    <source>
        <dbReference type="EMBL" id="MBJ3776804.1"/>
    </source>
</evidence>
<dbReference type="SUPFAM" id="SSF52540">
    <property type="entry name" value="P-loop containing nucleoside triphosphate hydrolases"/>
    <property type="match status" value="1"/>
</dbReference>
<name>A0A934MLZ1_9HYPH</name>
<reference evidence="9" key="1">
    <citation type="submission" date="2020-12" db="EMBL/GenBank/DDBJ databases">
        <title>Bacterial taxonomy.</title>
        <authorList>
            <person name="Pan X."/>
        </authorList>
    </citation>
    <scope>NUCLEOTIDE SEQUENCE</scope>
    <source>
        <strain evidence="9">B2012</strain>
    </source>
</reference>
<dbReference type="Proteomes" id="UP000609531">
    <property type="component" value="Unassembled WGS sequence"/>
</dbReference>
<dbReference type="PROSITE" id="PS50893">
    <property type="entry name" value="ABC_TRANSPORTER_2"/>
    <property type="match status" value="1"/>
</dbReference>
<dbReference type="PANTHER" id="PTHR43297:SF2">
    <property type="entry name" value="DIPEPTIDE TRANSPORT ATP-BINDING PROTEIN DPPD"/>
    <property type="match status" value="1"/>
</dbReference>
<dbReference type="GO" id="GO:0005886">
    <property type="term" value="C:plasma membrane"/>
    <property type="evidence" value="ECO:0007669"/>
    <property type="project" value="UniProtKB-SubCell"/>
</dbReference>
<dbReference type="SMART" id="SM00382">
    <property type="entry name" value="AAA"/>
    <property type="match status" value="1"/>
</dbReference>
<dbReference type="FunFam" id="3.40.50.300:FF:000016">
    <property type="entry name" value="Oligopeptide ABC transporter ATP-binding component"/>
    <property type="match status" value="1"/>
</dbReference>
<dbReference type="InterPro" id="IPR003439">
    <property type="entry name" value="ABC_transporter-like_ATP-bd"/>
</dbReference>
<dbReference type="InterPro" id="IPR017871">
    <property type="entry name" value="ABC_transporter-like_CS"/>
</dbReference>
<evidence type="ECO:0000256" key="4">
    <source>
        <dbReference type="ARBA" id="ARBA00022475"/>
    </source>
</evidence>
<keyword evidence="6 9" id="KW-0067">ATP-binding</keyword>
<comment type="caution">
    <text evidence="9">The sequence shown here is derived from an EMBL/GenBank/DDBJ whole genome shotgun (WGS) entry which is preliminary data.</text>
</comment>
<dbReference type="InterPro" id="IPR003593">
    <property type="entry name" value="AAA+_ATPase"/>
</dbReference>
<evidence type="ECO:0000256" key="5">
    <source>
        <dbReference type="ARBA" id="ARBA00022741"/>
    </source>
</evidence>
<dbReference type="GO" id="GO:0016887">
    <property type="term" value="F:ATP hydrolysis activity"/>
    <property type="evidence" value="ECO:0007669"/>
    <property type="project" value="InterPro"/>
</dbReference>
<dbReference type="AlphaFoldDB" id="A0A934MLZ1"/>
<dbReference type="GO" id="GO:0055085">
    <property type="term" value="P:transmembrane transport"/>
    <property type="evidence" value="ECO:0007669"/>
    <property type="project" value="UniProtKB-ARBA"/>
</dbReference>
<dbReference type="InterPro" id="IPR013563">
    <property type="entry name" value="Oligopep_ABC_C"/>
</dbReference>
<organism evidence="9 10">
    <name type="scientific">Acuticoccus mangrovi</name>
    <dbReference type="NCBI Taxonomy" id="2796142"/>
    <lineage>
        <taxon>Bacteria</taxon>
        <taxon>Pseudomonadati</taxon>
        <taxon>Pseudomonadota</taxon>
        <taxon>Alphaproteobacteria</taxon>
        <taxon>Hyphomicrobiales</taxon>
        <taxon>Amorphaceae</taxon>
        <taxon>Acuticoccus</taxon>
    </lineage>
</organism>
<keyword evidence="7" id="KW-0472">Membrane</keyword>
<comment type="subcellular location">
    <subcellularLocation>
        <location evidence="1">Cell inner membrane</location>
        <topology evidence="1">Peripheral membrane protein</topology>
    </subcellularLocation>
</comment>
<dbReference type="NCBIfam" id="TIGR01727">
    <property type="entry name" value="oligo_HPY"/>
    <property type="match status" value="1"/>
</dbReference>
<dbReference type="RefSeq" id="WP_198882710.1">
    <property type="nucleotide sequence ID" value="NZ_JAEKJA010000011.1"/>
</dbReference>
<dbReference type="InterPro" id="IPR027417">
    <property type="entry name" value="P-loop_NTPase"/>
</dbReference>
<keyword evidence="3" id="KW-0813">Transport</keyword>
<dbReference type="CDD" id="cd03257">
    <property type="entry name" value="ABC_NikE_OppD_transporters"/>
    <property type="match status" value="1"/>
</dbReference>
<accession>A0A934MLZ1</accession>
<keyword evidence="5" id="KW-0547">Nucleotide-binding</keyword>
<dbReference type="EMBL" id="JAEKJA010000011">
    <property type="protein sequence ID" value="MBJ3776804.1"/>
    <property type="molecule type" value="Genomic_DNA"/>
</dbReference>
<dbReference type="Pfam" id="PF08352">
    <property type="entry name" value="oligo_HPY"/>
    <property type="match status" value="1"/>
</dbReference>
<dbReference type="InterPro" id="IPR050388">
    <property type="entry name" value="ABC_Ni/Peptide_Import"/>
</dbReference>
<evidence type="ECO:0000256" key="7">
    <source>
        <dbReference type="ARBA" id="ARBA00023136"/>
    </source>
</evidence>
<keyword evidence="10" id="KW-1185">Reference proteome</keyword>